<dbReference type="CDD" id="cd00383">
    <property type="entry name" value="trans_reg_C"/>
    <property type="match status" value="1"/>
</dbReference>
<comment type="caution">
    <text evidence="10">The sequence shown here is derived from an EMBL/GenBank/DDBJ whole genome shotgun (WGS) entry which is preliminary data.</text>
</comment>
<feature type="domain" description="Response regulatory" evidence="8">
    <location>
        <begin position="18"/>
        <end position="131"/>
    </location>
</feature>
<keyword evidence="5" id="KW-0804">Transcription</keyword>
<dbReference type="PROSITE" id="PS51755">
    <property type="entry name" value="OMPR_PHOB"/>
    <property type="match status" value="1"/>
</dbReference>
<feature type="DNA-binding region" description="OmpR/PhoB-type" evidence="7">
    <location>
        <begin position="140"/>
        <end position="239"/>
    </location>
</feature>
<dbReference type="SUPFAM" id="SSF46894">
    <property type="entry name" value="C-terminal effector domain of the bipartite response regulators"/>
    <property type="match status" value="1"/>
</dbReference>
<dbReference type="InterPro" id="IPR001867">
    <property type="entry name" value="OmpR/PhoB-type_DNA-bd"/>
</dbReference>
<dbReference type="CDD" id="cd17574">
    <property type="entry name" value="REC_OmpR"/>
    <property type="match status" value="1"/>
</dbReference>
<dbReference type="OrthoDB" id="9802426at2"/>
<dbReference type="Pfam" id="PF00486">
    <property type="entry name" value="Trans_reg_C"/>
    <property type="match status" value="1"/>
</dbReference>
<dbReference type="AlphaFoldDB" id="A0A545UEZ3"/>
<evidence type="ECO:0000256" key="6">
    <source>
        <dbReference type="PROSITE-ProRule" id="PRU00169"/>
    </source>
</evidence>
<evidence type="ECO:0000256" key="2">
    <source>
        <dbReference type="ARBA" id="ARBA00023012"/>
    </source>
</evidence>
<keyword evidence="3" id="KW-0805">Transcription regulation</keyword>
<evidence type="ECO:0000259" key="9">
    <source>
        <dbReference type="PROSITE" id="PS51755"/>
    </source>
</evidence>
<dbReference type="Pfam" id="PF00072">
    <property type="entry name" value="Response_reg"/>
    <property type="match status" value="1"/>
</dbReference>
<evidence type="ECO:0000256" key="5">
    <source>
        <dbReference type="ARBA" id="ARBA00023163"/>
    </source>
</evidence>
<evidence type="ECO:0000256" key="3">
    <source>
        <dbReference type="ARBA" id="ARBA00023015"/>
    </source>
</evidence>
<dbReference type="PANTHER" id="PTHR48111">
    <property type="entry name" value="REGULATOR OF RPOS"/>
    <property type="match status" value="1"/>
</dbReference>
<dbReference type="InterPro" id="IPR001789">
    <property type="entry name" value="Sig_transdc_resp-reg_receiver"/>
</dbReference>
<dbReference type="Gene3D" id="1.10.10.10">
    <property type="entry name" value="Winged helix-like DNA-binding domain superfamily/Winged helix DNA-binding domain"/>
    <property type="match status" value="1"/>
</dbReference>
<keyword evidence="1 6" id="KW-0597">Phosphoprotein</keyword>
<dbReference type="RefSeq" id="WP_142893269.1">
    <property type="nucleotide sequence ID" value="NZ_ML660163.1"/>
</dbReference>
<name>A0A545UEZ3_9GAMM</name>
<dbReference type="SMART" id="SM00862">
    <property type="entry name" value="Trans_reg_C"/>
    <property type="match status" value="1"/>
</dbReference>
<dbReference type="Proteomes" id="UP000315439">
    <property type="component" value="Unassembled WGS sequence"/>
</dbReference>
<evidence type="ECO:0000259" key="8">
    <source>
        <dbReference type="PROSITE" id="PS50110"/>
    </source>
</evidence>
<dbReference type="GO" id="GO:0005829">
    <property type="term" value="C:cytosol"/>
    <property type="evidence" value="ECO:0007669"/>
    <property type="project" value="TreeGrafter"/>
</dbReference>
<gene>
    <name evidence="10" type="ORF">FLL46_09465</name>
</gene>
<evidence type="ECO:0000256" key="7">
    <source>
        <dbReference type="PROSITE-ProRule" id="PRU01091"/>
    </source>
</evidence>
<sequence>MANNNTGIIKSGEQVKNRILIVEDDYNLRTTLHDNLEMEDYQVSSYALLEEARQFLSSHQVDLIILDLMLPDGDGFELCRWVRQKSDVLILMLTARNLEKDVVEGFISGADDYVSKPYRASELLLRIKALLKRKSRTLTINQADINGFIVNWSLREVRKDDQPIHLTKTAFDILAFLYQNLNQTSSRDQILNAVWGSNVYIDNRTVDNFVSNLKKQLKLTSEKEYQIKTIRGVGYSLMNSV</sequence>
<keyword evidence="2" id="KW-0902">Two-component regulatory system</keyword>
<dbReference type="Gene3D" id="3.40.50.2300">
    <property type="match status" value="1"/>
</dbReference>
<dbReference type="GO" id="GO:0006355">
    <property type="term" value="P:regulation of DNA-templated transcription"/>
    <property type="evidence" value="ECO:0007669"/>
    <property type="project" value="InterPro"/>
</dbReference>
<dbReference type="SMART" id="SM00448">
    <property type="entry name" value="REC"/>
    <property type="match status" value="1"/>
</dbReference>
<proteinExistence type="predicted"/>
<feature type="modified residue" description="4-aspartylphosphate" evidence="6">
    <location>
        <position position="67"/>
    </location>
</feature>
<accession>A0A545UEZ3</accession>
<reference evidence="10 11" key="1">
    <citation type="submission" date="2019-07" db="EMBL/GenBank/DDBJ databases">
        <title>Draft genome for Aliikangiella sp. M105.</title>
        <authorList>
            <person name="Wang G."/>
        </authorList>
    </citation>
    <scope>NUCLEOTIDE SEQUENCE [LARGE SCALE GENOMIC DNA]</scope>
    <source>
        <strain evidence="10 11">M105</strain>
    </source>
</reference>
<keyword evidence="4 7" id="KW-0238">DNA-binding</keyword>
<feature type="domain" description="OmpR/PhoB-type" evidence="9">
    <location>
        <begin position="140"/>
        <end position="239"/>
    </location>
</feature>
<dbReference type="PROSITE" id="PS50110">
    <property type="entry name" value="RESPONSE_REGULATORY"/>
    <property type="match status" value="1"/>
</dbReference>
<dbReference type="PANTHER" id="PTHR48111:SF40">
    <property type="entry name" value="PHOSPHATE REGULON TRANSCRIPTIONAL REGULATORY PROTEIN PHOB"/>
    <property type="match status" value="1"/>
</dbReference>
<keyword evidence="11" id="KW-1185">Reference proteome</keyword>
<dbReference type="GO" id="GO:0000976">
    <property type="term" value="F:transcription cis-regulatory region binding"/>
    <property type="evidence" value="ECO:0007669"/>
    <property type="project" value="TreeGrafter"/>
</dbReference>
<evidence type="ECO:0000313" key="10">
    <source>
        <dbReference type="EMBL" id="TQV88028.1"/>
    </source>
</evidence>
<dbReference type="InterPro" id="IPR039420">
    <property type="entry name" value="WalR-like"/>
</dbReference>
<evidence type="ECO:0000256" key="1">
    <source>
        <dbReference type="ARBA" id="ARBA00022553"/>
    </source>
</evidence>
<evidence type="ECO:0000313" key="11">
    <source>
        <dbReference type="Proteomes" id="UP000315439"/>
    </source>
</evidence>
<dbReference type="Gene3D" id="6.10.250.690">
    <property type="match status" value="1"/>
</dbReference>
<dbReference type="InterPro" id="IPR036388">
    <property type="entry name" value="WH-like_DNA-bd_sf"/>
</dbReference>
<dbReference type="InterPro" id="IPR016032">
    <property type="entry name" value="Sig_transdc_resp-reg_C-effctor"/>
</dbReference>
<dbReference type="GO" id="GO:0000156">
    <property type="term" value="F:phosphorelay response regulator activity"/>
    <property type="evidence" value="ECO:0007669"/>
    <property type="project" value="TreeGrafter"/>
</dbReference>
<dbReference type="InterPro" id="IPR011006">
    <property type="entry name" value="CheY-like_superfamily"/>
</dbReference>
<organism evidence="10 11">
    <name type="scientific">Aliikangiella coralliicola</name>
    <dbReference type="NCBI Taxonomy" id="2592383"/>
    <lineage>
        <taxon>Bacteria</taxon>
        <taxon>Pseudomonadati</taxon>
        <taxon>Pseudomonadota</taxon>
        <taxon>Gammaproteobacteria</taxon>
        <taxon>Oceanospirillales</taxon>
        <taxon>Pleioneaceae</taxon>
        <taxon>Aliikangiella</taxon>
    </lineage>
</organism>
<protein>
    <submittedName>
        <fullName evidence="10">Response regulator transcription factor</fullName>
    </submittedName>
</protein>
<dbReference type="SUPFAM" id="SSF52172">
    <property type="entry name" value="CheY-like"/>
    <property type="match status" value="1"/>
</dbReference>
<dbReference type="GO" id="GO:0032993">
    <property type="term" value="C:protein-DNA complex"/>
    <property type="evidence" value="ECO:0007669"/>
    <property type="project" value="TreeGrafter"/>
</dbReference>
<dbReference type="EMBL" id="VIKS01000005">
    <property type="protein sequence ID" value="TQV88028.1"/>
    <property type="molecule type" value="Genomic_DNA"/>
</dbReference>
<evidence type="ECO:0000256" key="4">
    <source>
        <dbReference type="ARBA" id="ARBA00023125"/>
    </source>
</evidence>
<dbReference type="FunFam" id="3.40.50.2300:FF:000001">
    <property type="entry name" value="DNA-binding response regulator PhoB"/>
    <property type="match status" value="1"/>
</dbReference>